<name>K1Q9F5_MAGGI</name>
<dbReference type="EMBL" id="JH818914">
    <property type="protein sequence ID" value="EKC33382.1"/>
    <property type="molecule type" value="Genomic_DNA"/>
</dbReference>
<protein>
    <submittedName>
        <fullName evidence="2">Putative ATP-dependent RNA helicase DHX34</fullName>
    </submittedName>
</protein>
<feature type="domain" description="DHX34-like C2H2-type zinc finger" evidence="1">
    <location>
        <begin position="258"/>
        <end position="281"/>
    </location>
</feature>
<dbReference type="AlphaFoldDB" id="K1Q9F5"/>
<dbReference type="InterPro" id="IPR056382">
    <property type="entry name" value="DHX34_Znf-C2H2"/>
</dbReference>
<keyword evidence="2" id="KW-0547">Nucleotide-binding</keyword>
<gene>
    <name evidence="2" type="ORF">CGI_10025905</name>
</gene>
<keyword evidence="2" id="KW-0347">Helicase</keyword>
<dbReference type="GO" id="GO:0004386">
    <property type="term" value="F:helicase activity"/>
    <property type="evidence" value="ECO:0007669"/>
    <property type="project" value="UniProtKB-KW"/>
</dbReference>
<keyword evidence="2" id="KW-0378">Hydrolase</keyword>
<reference evidence="2" key="1">
    <citation type="journal article" date="2012" name="Nature">
        <title>The oyster genome reveals stress adaptation and complexity of shell formation.</title>
        <authorList>
            <person name="Zhang G."/>
            <person name="Fang X."/>
            <person name="Guo X."/>
            <person name="Li L."/>
            <person name="Luo R."/>
            <person name="Xu F."/>
            <person name="Yang P."/>
            <person name="Zhang L."/>
            <person name="Wang X."/>
            <person name="Qi H."/>
            <person name="Xiong Z."/>
            <person name="Que H."/>
            <person name="Xie Y."/>
            <person name="Holland P.W."/>
            <person name="Paps J."/>
            <person name="Zhu Y."/>
            <person name="Wu F."/>
            <person name="Chen Y."/>
            <person name="Wang J."/>
            <person name="Peng C."/>
            <person name="Meng J."/>
            <person name="Yang L."/>
            <person name="Liu J."/>
            <person name="Wen B."/>
            <person name="Zhang N."/>
            <person name="Huang Z."/>
            <person name="Zhu Q."/>
            <person name="Feng Y."/>
            <person name="Mount A."/>
            <person name="Hedgecock D."/>
            <person name="Xu Z."/>
            <person name="Liu Y."/>
            <person name="Domazet-Loso T."/>
            <person name="Du Y."/>
            <person name="Sun X."/>
            <person name="Zhang S."/>
            <person name="Liu B."/>
            <person name="Cheng P."/>
            <person name="Jiang X."/>
            <person name="Li J."/>
            <person name="Fan D."/>
            <person name="Wang W."/>
            <person name="Fu W."/>
            <person name="Wang T."/>
            <person name="Wang B."/>
            <person name="Zhang J."/>
            <person name="Peng Z."/>
            <person name="Li Y."/>
            <person name="Li N."/>
            <person name="Wang J."/>
            <person name="Chen M."/>
            <person name="He Y."/>
            <person name="Tan F."/>
            <person name="Song X."/>
            <person name="Zheng Q."/>
            <person name="Huang R."/>
            <person name="Yang H."/>
            <person name="Du X."/>
            <person name="Chen L."/>
            <person name="Yang M."/>
            <person name="Gaffney P.M."/>
            <person name="Wang S."/>
            <person name="Luo L."/>
            <person name="She Z."/>
            <person name="Ming Y."/>
            <person name="Huang W."/>
            <person name="Zhang S."/>
            <person name="Huang B."/>
            <person name="Zhang Y."/>
            <person name="Qu T."/>
            <person name="Ni P."/>
            <person name="Miao G."/>
            <person name="Wang J."/>
            <person name="Wang Q."/>
            <person name="Steinberg C.E."/>
            <person name="Wang H."/>
            <person name="Li N."/>
            <person name="Qian L."/>
            <person name="Zhang G."/>
            <person name="Li Y."/>
            <person name="Yang H."/>
            <person name="Liu X."/>
            <person name="Wang J."/>
            <person name="Yin Y."/>
            <person name="Wang J."/>
        </authorList>
    </citation>
    <scope>NUCLEOTIDE SEQUENCE [LARGE SCALE GENOMIC DNA]</scope>
    <source>
        <strain evidence="2">05x7-T-G4-1.051#20</strain>
    </source>
</reference>
<dbReference type="HOGENOM" id="CLU_968318_0_0_1"/>
<accession>K1Q9F5</accession>
<dbReference type="InParanoid" id="K1Q9F5"/>
<proteinExistence type="predicted"/>
<dbReference type="Pfam" id="PF24485">
    <property type="entry name" value="zf-C2H2_DHX34"/>
    <property type="match status" value="1"/>
</dbReference>
<keyword evidence="2" id="KW-0067">ATP-binding</keyword>
<sequence length="283" mass="32469">MQNLVLPHNTPFCVNIEGYTKPFLLLHPTCVFALRPELLRSTEMKEDETCPSDLRGKLSNNHQLLAYVSLLETNKPYLINTMRVPALQTVTMFSNSIDTDAACMRLVCDGWLEIRFVDEETASNTLSSLIQLRATWQNLLKLRLKEAGGKNKILNDVLKSGSEGKVHSVKGGIQINHYLTYNCLLDESEASIWGEYTSSMQKHWVCPRCEANLIVSIQERLEHESECQSKNFEPTQQEEAQEMEEVKQAQMNPLRKHYFCDKCDQGFRFTTTEILKHKKSHVT</sequence>
<evidence type="ECO:0000259" key="1">
    <source>
        <dbReference type="Pfam" id="PF24485"/>
    </source>
</evidence>
<organism evidence="2">
    <name type="scientific">Magallana gigas</name>
    <name type="common">Pacific oyster</name>
    <name type="synonym">Crassostrea gigas</name>
    <dbReference type="NCBI Taxonomy" id="29159"/>
    <lineage>
        <taxon>Eukaryota</taxon>
        <taxon>Metazoa</taxon>
        <taxon>Spiralia</taxon>
        <taxon>Lophotrochozoa</taxon>
        <taxon>Mollusca</taxon>
        <taxon>Bivalvia</taxon>
        <taxon>Autobranchia</taxon>
        <taxon>Pteriomorphia</taxon>
        <taxon>Ostreida</taxon>
        <taxon>Ostreoidea</taxon>
        <taxon>Ostreidae</taxon>
        <taxon>Magallana</taxon>
    </lineage>
</organism>
<evidence type="ECO:0000313" key="2">
    <source>
        <dbReference type="EMBL" id="EKC33382.1"/>
    </source>
</evidence>